<reference evidence="2 3" key="1">
    <citation type="submission" date="2018-04" db="EMBL/GenBank/DDBJ databases">
        <title>The genome of golden apple snail Pomacea canaliculata provides insight into stress tolerance and invasive adaptation.</title>
        <authorList>
            <person name="Liu C."/>
            <person name="Liu B."/>
            <person name="Ren Y."/>
            <person name="Zhang Y."/>
            <person name="Wang H."/>
            <person name="Li S."/>
            <person name="Jiang F."/>
            <person name="Yin L."/>
            <person name="Zhang G."/>
            <person name="Qian W."/>
            <person name="Fan W."/>
        </authorList>
    </citation>
    <scope>NUCLEOTIDE SEQUENCE [LARGE SCALE GENOMIC DNA]</scope>
    <source>
        <strain evidence="2">SZHN2017</strain>
        <tissue evidence="2">Muscle</tissue>
    </source>
</reference>
<organism evidence="2 3">
    <name type="scientific">Pomacea canaliculata</name>
    <name type="common">Golden apple snail</name>
    <dbReference type="NCBI Taxonomy" id="400727"/>
    <lineage>
        <taxon>Eukaryota</taxon>
        <taxon>Metazoa</taxon>
        <taxon>Spiralia</taxon>
        <taxon>Lophotrochozoa</taxon>
        <taxon>Mollusca</taxon>
        <taxon>Gastropoda</taxon>
        <taxon>Caenogastropoda</taxon>
        <taxon>Architaenioglossa</taxon>
        <taxon>Ampullarioidea</taxon>
        <taxon>Ampullariidae</taxon>
        <taxon>Pomacea</taxon>
    </lineage>
</organism>
<feature type="domain" description="Reverse transcriptase" evidence="1">
    <location>
        <begin position="1"/>
        <end position="141"/>
    </location>
</feature>
<evidence type="ECO:0000259" key="1">
    <source>
        <dbReference type="PROSITE" id="PS50878"/>
    </source>
</evidence>
<keyword evidence="3" id="KW-1185">Reference proteome</keyword>
<dbReference type="STRING" id="400727.A0A2T7NGP7"/>
<dbReference type="EMBL" id="PZQS01000012">
    <property type="protein sequence ID" value="PVD20312.1"/>
    <property type="molecule type" value="Genomic_DNA"/>
</dbReference>
<evidence type="ECO:0000313" key="2">
    <source>
        <dbReference type="EMBL" id="PVD20312.1"/>
    </source>
</evidence>
<evidence type="ECO:0000313" key="3">
    <source>
        <dbReference type="Proteomes" id="UP000245119"/>
    </source>
</evidence>
<dbReference type="PANTHER" id="PTHR47027">
    <property type="entry name" value="REVERSE TRANSCRIPTASE DOMAIN-CONTAINING PROTEIN"/>
    <property type="match status" value="1"/>
</dbReference>
<dbReference type="InterPro" id="IPR000477">
    <property type="entry name" value="RT_dom"/>
</dbReference>
<gene>
    <name evidence="2" type="ORF">C0Q70_18466</name>
</gene>
<sequence>MQHYGFPPKFIAIIQQLYENSTCRVIHKGKLSDPFAVRTGVRQGCLFSPTIFLIDIAWIMRRTTSNSNTGVQWTFARQLEDLDFVDNISLLSHKQQQAQTKLTRLAEEAAMTGLTINIKKTEVMRVNTKKEAPLQLHGECITESDRFT</sequence>
<protein>
    <recommendedName>
        <fullName evidence="1">Reverse transcriptase domain-containing protein</fullName>
    </recommendedName>
</protein>
<name>A0A2T7NGP7_POMCA</name>
<accession>A0A2T7NGP7</accession>
<dbReference type="PANTHER" id="PTHR47027:SF25">
    <property type="entry name" value="REVERSE TRANSCRIPTASE DOMAIN-CONTAINING PROTEIN"/>
    <property type="match status" value="1"/>
</dbReference>
<dbReference type="Proteomes" id="UP000245119">
    <property type="component" value="Linkage Group LG12"/>
</dbReference>
<comment type="caution">
    <text evidence="2">The sequence shown here is derived from an EMBL/GenBank/DDBJ whole genome shotgun (WGS) entry which is preliminary data.</text>
</comment>
<proteinExistence type="predicted"/>
<dbReference type="Pfam" id="PF00078">
    <property type="entry name" value="RVT_1"/>
    <property type="match status" value="1"/>
</dbReference>
<dbReference type="OrthoDB" id="6255742at2759"/>
<dbReference type="AlphaFoldDB" id="A0A2T7NGP7"/>
<dbReference type="PROSITE" id="PS50878">
    <property type="entry name" value="RT_POL"/>
    <property type="match status" value="1"/>
</dbReference>